<protein>
    <submittedName>
        <fullName evidence="1">Uncharacterized protein</fullName>
    </submittedName>
</protein>
<proteinExistence type="predicted"/>
<sequence>MKISLSRMASTAESLAGHLFNARMDRHGQAGNTNHHALLDIPSEIRIRVYECLFSVLSVSPAYTSHQRQGSDNSGGATHLADLSIFLVCRKIYQESHPVFLRQAQFVIKNTIQHEQFTQPLMLPKLNSIRNLSVAFALLPEWPPTLLRLVMLSLASFEITDITAEPGHVDMLEIEGHMGTRGGENRVPRGAGLRDNPSAALFQLIIAAMDKIKAELVLAHCNAGLMLTRDVLSVQFKVKCRHVGQVVVPGQFPMVAVAPHEHPIREVVYTFGRRRAFDREVG</sequence>
<name>A0A0D1W779_9EURO</name>
<dbReference type="EMBL" id="KN846951">
    <property type="protein sequence ID" value="KIV84510.1"/>
    <property type="molecule type" value="Genomic_DNA"/>
</dbReference>
<organism evidence="1 2">
    <name type="scientific">Exophiala sideris</name>
    <dbReference type="NCBI Taxonomy" id="1016849"/>
    <lineage>
        <taxon>Eukaryota</taxon>
        <taxon>Fungi</taxon>
        <taxon>Dikarya</taxon>
        <taxon>Ascomycota</taxon>
        <taxon>Pezizomycotina</taxon>
        <taxon>Eurotiomycetes</taxon>
        <taxon>Chaetothyriomycetidae</taxon>
        <taxon>Chaetothyriales</taxon>
        <taxon>Herpotrichiellaceae</taxon>
        <taxon>Exophiala</taxon>
    </lineage>
</organism>
<evidence type="ECO:0000313" key="2">
    <source>
        <dbReference type="Proteomes" id="UP000053599"/>
    </source>
</evidence>
<dbReference type="PANTHER" id="PTHR42085">
    <property type="entry name" value="F-BOX DOMAIN-CONTAINING PROTEIN"/>
    <property type="match status" value="1"/>
</dbReference>
<reference evidence="1 2" key="1">
    <citation type="submission" date="2015-01" db="EMBL/GenBank/DDBJ databases">
        <title>The Genome Sequence of Exophiala sideris CBS121828.</title>
        <authorList>
            <consortium name="The Broad Institute Genomics Platform"/>
            <person name="Cuomo C."/>
            <person name="de Hoog S."/>
            <person name="Gorbushina A."/>
            <person name="Stielow B."/>
            <person name="Teixiera M."/>
            <person name="Abouelleil A."/>
            <person name="Chapman S.B."/>
            <person name="Priest M."/>
            <person name="Young S.K."/>
            <person name="Wortman J."/>
            <person name="Nusbaum C."/>
            <person name="Birren B."/>
        </authorList>
    </citation>
    <scope>NUCLEOTIDE SEQUENCE [LARGE SCALE GENOMIC DNA]</scope>
    <source>
        <strain evidence="1 2">CBS 121828</strain>
    </source>
</reference>
<dbReference type="HOGENOM" id="CLU_987065_0_0_1"/>
<gene>
    <name evidence="1" type="ORF">PV11_00285</name>
</gene>
<dbReference type="AlphaFoldDB" id="A0A0D1W779"/>
<evidence type="ECO:0000313" key="1">
    <source>
        <dbReference type="EMBL" id="KIV84510.1"/>
    </source>
</evidence>
<dbReference type="PANTHER" id="PTHR42085:SF1">
    <property type="entry name" value="F-BOX DOMAIN-CONTAINING PROTEIN"/>
    <property type="match status" value="1"/>
</dbReference>
<dbReference type="InterPro" id="IPR038883">
    <property type="entry name" value="AN11006-like"/>
</dbReference>
<dbReference type="Proteomes" id="UP000053599">
    <property type="component" value="Unassembled WGS sequence"/>
</dbReference>
<accession>A0A0D1W779</accession>
<dbReference type="OrthoDB" id="4154336at2759"/>